<gene>
    <name evidence="1" type="ORF">GUA46_13860</name>
</gene>
<dbReference type="EMBL" id="WYET01000007">
    <property type="protein sequence ID" value="NVN19431.1"/>
    <property type="molecule type" value="Genomic_DNA"/>
</dbReference>
<reference evidence="1 2" key="1">
    <citation type="submission" date="2020-01" db="EMBL/GenBank/DDBJ databases">
        <title>Draft Genome Analysis of Muricauda sp. HICW Isolated from coastal seawater of PR China.</title>
        <authorList>
            <person name="Chen M.-X."/>
        </authorList>
    </citation>
    <scope>NUCLEOTIDE SEQUENCE [LARGE SCALE GENOMIC DNA]</scope>
    <source>
        <strain evidence="1 2">HICW</strain>
    </source>
</reference>
<dbReference type="PROSITE" id="PS51257">
    <property type="entry name" value="PROKAR_LIPOPROTEIN"/>
    <property type="match status" value="1"/>
</dbReference>
<protein>
    <recommendedName>
        <fullName evidence="3">Lipocalin-like domain-containing protein</fullName>
    </recommendedName>
</protein>
<dbReference type="RefSeq" id="WP_176620990.1">
    <property type="nucleotide sequence ID" value="NZ_WYET01000007.1"/>
</dbReference>
<name>A0A850NE59_9FLAO</name>
<organism evidence="1 2">
    <name type="scientific">Flagellimonas chongwuensis</name>
    <dbReference type="NCBI Taxonomy" id="2697365"/>
    <lineage>
        <taxon>Bacteria</taxon>
        <taxon>Pseudomonadati</taxon>
        <taxon>Bacteroidota</taxon>
        <taxon>Flavobacteriia</taxon>
        <taxon>Flavobacteriales</taxon>
        <taxon>Flavobacteriaceae</taxon>
        <taxon>Flagellimonas</taxon>
    </lineage>
</organism>
<proteinExistence type="predicted"/>
<evidence type="ECO:0008006" key="3">
    <source>
        <dbReference type="Google" id="ProtNLM"/>
    </source>
</evidence>
<evidence type="ECO:0000313" key="1">
    <source>
        <dbReference type="EMBL" id="NVN19431.1"/>
    </source>
</evidence>
<accession>A0A850NE59</accession>
<dbReference type="Proteomes" id="UP000558089">
    <property type="component" value="Unassembled WGS sequence"/>
</dbReference>
<evidence type="ECO:0000313" key="2">
    <source>
        <dbReference type="Proteomes" id="UP000558089"/>
    </source>
</evidence>
<sequence>MKHIFLGLIAILMMVGCSKDETESDLSETEQWLVGTWNTSEDFTGNSYTYNEDGTAIYENNHNGDITMYEGVWEIIDDNVLIEFYPDSDESYENWQENPTLKSYIEFTDDYTLHTSDFYDNSSTSTKYKECDPCPPRAQEYTINFSGFGSPVEQYPLEITYYFDGENGDLVSATVNSTTNTDIIESNTLTSYDKIGFKYQTSPESQAEINTVEVRDKNDEVIFSSSDLSVDIDQTFIYDISDDSYSIN</sequence>
<dbReference type="AlphaFoldDB" id="A0A850NE59"/>
<keyword evidence="2" id="KW-1185">Reference proteome</keyword>
<comment type="caution">
    <text evidence="1">The sequence shown here is derived from an EMBL/GenBank/DDBJ whole genome shotgun (WGS) entry which is preliminary data.</text>
</comment>